<dbReference type="HAMAP" id="MF_00419">
    <property type="entry name" value="PurL_1"/>
    <property type="match status" value="1"/>
</dbReference>
<dbReference type="EC" id="6.3.5.3" evidence="3"/>
<feature type="domain" description="Phosphoribosylformylglycinamidine synthase N-terminal" evidence="16">
    <location>
        <begin position="129"/>
        <end position="236"/>
    </location>
</feature>
<dbReference type="FunFam" id="3.30.1330.10:FF:000007">
    <property type="entry name" value="Phosphoribosylformylglycinamidine synthase, putative"/>
    <property type="match status" value="1"/>
</dbReference>
<dbReference type="SUPFAM" id="SSF109736">
    <property type="entry name" value="FGAM synthase PurL, linker domain"/>
    <property type="match status" value="1"/>
</dbReference>
<accession>A0A5A8DZJ4</accession>
<comment type="caution">
    <text evidence="19">The sequence shown here is derived from an EMBL/GenBank/DDBJ whole genome shotgun (WGS) entry which is preliminary data.</text>
</comment>
<dbReference type="CDD" id="cd02203">
    <property type="entry name" value="PurL_repeat1"/>
    <property type="match status" value="1"/>
</dbReference>
<protein>
    <recommendedName>
        <fullName evidence="3">phosphoribosylformylglycinamidine synthase</fullName>
        <ecNumber evidence="3">6.3.5.3</ecNumber>
    </recommendedName>
    <alternativeName>
        <fullName evidence="12">Formylglycinamide ribonucleotide amidotransferase</fullName>
    </alternativeName>
    <alternativeName>
        <fullName evidence="11">Formylglycinamide ribotide amidotransferase</fullName>
    </alternativeName>
</protein>
<reference evidence="20 21" key="1">
    <citation type="submission" date="2019-07" db="EMBL/GenBank/DDBJ databases">
        <title>Genomes of Cafeteria roenbergensis.</title>
        <authorList>
            <person name="Fischer M.G."/>
            <person name="Hackl T."/>
            <person name="Roman M."/>
        </authorList>
    </citation>
    <scope>NUCLEOTIDE SEQUENCE [LARGE SCALE GENOMIC DNA]</scope>
    <source>
        <strain evidence="18 21">Cflag</strain>
        <strain evidence="19 20">RCC970-E3</strain>
    </source>
</reference>
<evidence type="ECO:0000256" key="9">
    <source>
        <dbReference type="ARBA" id="ARBA00022842"/>
    </source>
</evidence>
<keyword evidence="4" id="KW-0436">Ligase</keyword>
<dbReference type="Pfam" id="PF18072">
    <property type="entry name" value="FGAR-AT_linker"/>
    <property type="match status" value="1"/>
</dbReference>
<keyword evidence="9" id="KW-0460">Magnesium</keyword>
<comment type="similarity">
    <text evidence="2">In the N-terminal section; belongs to the FGAMS family.</text>
</comment>
<evidence type="ECO:0000259" key="17">
    <source>
        <dbReference type="Pfam" id="PF22689"/>
    </source>
</evidence>
<evidence type="ECO:0000256" key="13">
    <source>
        <dbReference type="SAM" id="MobiDB-lite"/>
    </source>
</evidence>
<dbReference type="Gene3D" id="3.30.1330.10">
    <property type="entry name" value="PurM-like, N-terminal domain"/>
    <property type="match status" value="2"/>
</dbReference>
<feature type="domain" description="PurM-like C-terminal" evidence="14">
    <location>
        <begin position="553"/>
        <end position="709"/>
    </location>
</feature>
<feature type="domain" description="Phosphoribosylformylglycinamidine synthase linker" evidence="15">
    <location>
        <begin position="265"/>
        <end position="314"/>
    </location>
</feature>
<evidence type="ECO:0000259" key="15">
    <source>
        <dbReference type="Pfam" id="PF18072"/>
    </source>
</evidence>
<sequence>MADAIAFAATVGAGAGLAVARATGKDGAAAASAASKREAEVAATTAATAAPGAGGAAAVAEPDLIRIFRKPLLDAAQAERLRARINGALAPASDAPTADGAAPADRIAAVDTEVCFYVDMAPGSTWAGLPAETKERLMWVLRETYEPENVSLGESFLAEPVDETAAIIEVGPRLTFTSAFSTNAVGICESCGVPVRRLERYRRFRISAAPGAAPLSADETAAAAALVHDKMTEWRVAAPLRTFASAFSPEPTRTVPVLAEGAAAIERESSEQGLSFDAADVAYLLDLFVNRVKRDPTTVELFDFSQSNSEHSRHWFFKGLMVIDGEEMPHNLMEVVAEPQKRQAHNSVIAFFDNSSVIEGFRSKVLLPEQPGAPSRLVPTPRTRHLLLTAETHNFPSGVAPFPGAETGTGGRLRDTHATGRGSLCAAGIAGYCVGALNIPGYHLPWEHAPSAEWPYPPNLASPLQIEVEASNGASDYGNKFGEPVVQGFTRSFGLRLPVVDGAAATTTGAAAGAAGAAAAARGQRREWIKPIMFSAGIGQLDAEHAVKGRPEAGMLITKVGGPAYRIGMGGSAASSMVQGENAAALDLDAVQRGDAEMENKLNRVVRACVELGSDNPIVSIHDQGAGGNCNVLKEICEPLGGTIELTKVPLGDPSLSQKEIWGAEYQENDALLVRPGADAEAFGRLCERERVPFAFVGEVTDDTRIVVTDARDGSTPFDLRVDDVLGEVPRKTFHLARSPRPSTPLEVDWPSLTAEAALGRVLRLLSVGSKRFLTVKVDRSVSGLIAQQQCVGPLHTPLADVAVVASSHFETHGVATAVGEQPIKGLLDPAAMARLSVGEAVTNMMMAPISGLRDVKCSANWMWAAKMAEGGEGAALWDAAVAMRDAMIALELSVDGGKDSLSMAARCPDGETVKAPGELTITLYGPCTDITGVVTPDLKRPGASVVVYADLSGRKGASGLAAAPRLGGTSLAHVFGQLGDVPPDMDDPAVLQAAFGAVQTMMRSGWVLAGHDVSDGGLITALLEMAFAGNCGIDASIRAEEAEHSGAAPAEGVRGAGILLPVDAEDDAEDVADAAADGASAASGAPAGDEPAPAAVSALPAAAHTLAALFSEELGVLLEVAVDRAEDVVTTLRTAGVPAGVLAKTVAAEGAAPARITVRDGETAVLSSDVATLRDVWEATSFQLDKLQANPDCVEQERAGMAARRDPFMELSFRPEPTPAAVLTRPPTRKHAVCVLREEGSNGDREMAAAFLSAGFDVWDVCMGDLAAGRVTLDRFRGIAFVGGFSYADVLDSAKGWAASIRLNPAVRAQFEAFRTRSNTFSLGVCNGCQLLALLGWVPFPSEEGSAAAAADKAGAFEGGAALADPRQPRFVHNASGRYESRFVSVRIAPGSPAVMLRGMEGSSLGVWVAHGEGRALFPDSRVMEAALERGLAPLRYVDEAGEPTEVYPFNPNGSPQGIAGMCSRDGRHLALMPHPERCFQTWQWPWMPAAWRKAGDEPLAASPWMRLFQNARVWCEATAHPDSVC</sequence>
<evidence type="ECO:0000256" key="12">
    <source>
        <dbReference type="ARBA" id="ARBA00032632"/>
    </source>
</evidence>
<dbReference type="PANTHER" id="PTHR10099:SF1">
    <property type="entry name" value="PHOSPHORIBOSYLFORMYLGLYCINAMIDINE SYNTHASE"/>
    <property type="match status" value="1"/>
</dbReference>
<dbReference type="PANTHER" id="PTHR10099">
    <property type="entry name" value="PHOSPHORIBOSYLFORMYLGLYCINAMIDINE SYNTHASE"/>
    <property type="match status" value="1"/>
</dbReference>
<gene>
    <name evidence="19" type="ORF">FNF28_01320</name>
    <name evidence="18" type="ORF">FNF31_00078</name>
</gene>
<dbReference type="InterPro" id="IPR029062">
    <property type="entry name" value="Class_I_gatase-like"/>
</dbReference>
<dbReference type="InterPro" id="IPR010073">
    <property type="entry name" value="PurL_large"/>
</dbReference>
<keyword evidence="6" id="KW-0547">Nucleotide-binding</keyword>
<evidence type="ECO:0000256" key="3">
    <source>
        <dbReference type="ARBA" id="ARBA00012747"/>
    </source>
</evidence>
<evidence type="ECO:0000313" key="18">
    <source>
        <dbReference type="EMBL" id="KAA0168917.1"/>
    </source>
</evidence>
<dbReference type="SUPFAM" id="SSF56042">
    <property type="entry name" value="PurM C-terminal domain-like"/>
    <property type="match status" value="2"/>
</dbReference>
<keyword evidence="8" id="KW-0067">ATP-binding</keyword>
<dbReference type="InterPro" id="IPR036604">
    <property type="entry name" value="PurS-like_sf"/>
</dbReference>
<organism evidence="19 20">
    <name type="scientific">Cafeteria roenbergensis</name>
    <name type="common">Marine flagellate</name>
    <dbReference type="NCBI Taxonomy" id="33653"/>
    <lineage>
        <taxon>Eukaryota</taxon>
        <taxon>Sar</taxon>
        <taxon>Stramenopiles</taxon>
        <taxon>Bigyra</taxon>
        <taxon>Opalozoa</taxon>
        <taxon>Bicosoecida</taxon>
        <taxon>Cafeteriaceae</taxon>
        <taxon>Cafeteria</taxon>
    </lineage>
</organism>
<feature type="domain" description="FGAR-AT PurM N-terminal-like" evidence="17">
    <location>
        <begin position="770"/>
        <end position="926"/>
    </location>
</feature>
<dbReference type="GO" id="GO:0006189">
    <property type="term" value="P:'de novo' IMP biosynthetic process"/>
    <property type="evidence" value="ECO:0007669"/>
    <property type="project" value="UniProtKB-UniPathway"/>
</dbReference>
<dbReference type="InterPro" id="IPR055181">
    <property type="entry name" value="FGAR-AT_PurM_N-like"/>
</dbReference>
<dbReference type="NCBIfam" id="TIGR01735">
    <property type="entry name" value="FGAM_synt"/>
    <property type="match status" value="1"/>
</dbReference>
<evidence type="ECO:0000256" key="1">
    <source>
        <dbReference type="ARBA" id="ARBA00004920"/>
    </source>
</evidence>
<dbReference type="InterPro" id="IPR010918">
    <property type="entry name" value="PurM-like_C_dom"/>
</dbReference>
<keyword evidence="5" id="KW-0479">Metal-binding</keyword>
<dbReference type="Pfam" id="PF22689">
    <property type="entry name" value="FGAR-AT_PurM_N-like"/>
    <property type="match status" value="1"/>
</dbReference>
<dbReference type="GO" id="GO:0005737">
    <property type="term" value="C:cytoplasm"/>
    <property type="evidence" value="ECO:0007669"/>
    <property type="project" value="TreeGrafter"/>
</dbReference>
<dbReference type="SUPFAM" id="SSF52317">
    <property type="entry name" value="Class I glutamine amidotransferase-like"/>
    <property type="match status" value="1"/>
</dbReference>
<dbReference type="Proteomes" id="UP000324907">
    <property type="component" value="Unassembled WGS sequence"/>
</dbReference>
<dbReference type="Pfam" id="PF02769">
    <property type="entry name" value="AIRS_C"/>
    <property type="match status" value="2"/>
</dbReference>
<dbReference type="SMART" id="SM01211">
    <property type="entry name" value="GATase_5"/>
    <property type="match status" value="1"/>
</dbReference>
<proteinExistence type="inferred from homology"/>
<dbReference type="Gene3D" id="1.10.8.750">
    <property type="entry name" value="Phosphoribosylformylglycinamidine synthase, linker domain"/>
    <property type="match status" value="1"/>
</dbReference>
<evidence type="ECO:0000256" key="8">
    <source>
        <dbReference type="ARBA" id="ARBA00022840"/>
    </source>
</evidence>
<keyword evidence="7" id="KW-0658">Purine biosynthesis</keyword>
<dbReference type="NCBIfam" id="NF003672">
    <property type="entry name" value="PRK05297.1"/>
    <property type="match status" value="1"/>
</dbReference>
<dbReference type="UniPathway" id="UPA00074">
    <property type="reaction ID" value="UER00128"/>
</dbReference>
<evidence type="ECO:0000256" key="5">
    <source>
        <dbReference type="ARBA" id="ARBA00022723"/>
    </source>
</evidence>
<feature type="compositionally biased region" description="Low complexity" evidence="13">
    <location>
        <begin position="1074"/>
        <end position="1094"/>
    </location>
</feature>
<dbReference type="Gene3D" id="3.40.50.880">
    <property type="match status" value="1"/>
</dbReference>
<evidence type="ECO:0000313" key="20">
    <source>
        <dbReference type="Proteomes" id="UP000324907"/>
    </source>
</evidence>
<dbReference type="GO" id="GO:0005524">
    <property type="term" value="F:ATP binding"/>
    <property type="evidence" value="ECO:0007669"/>
    <property type="project" value="UniProtKB-KW"/>
</dbReference>
<dbReference type="GO" id="GO:0004642">
    <property type="term" value="F:phosphoribosylformylglycinamidine synthase activity"/>
    <property type="evidence" value="ECO:0007669"/>
    <property type="project" value="UniProtKB-EC"/>
</dbReference>
<dbReference type="Pfam" id="PF13507">
    <property type="entry name" value="GATase_5"/>
    <property type="match status" value="1"/>
</dbReference>
<dbReference type="EMBL" id="VLTM01000001">
    <property type="protein sequence ID" value="KAA0168917.1"/>
    <property type="molecule type" value="Genomic_DNA"/>
</dbReference>
<evidence type="ECO:0000313" key="19">
    <source>
        <dbReference type="EMBL" id="KAA0170558.1"/>
    </source>
</evidence>
<evidence type="ECO:0000256" key="10">
    <source>
        <dbReference type="ARBA" id="ARBA00022962"/>
    </source>
</evidence>
<dbReference type="SUPFAM" id="SSF55326">
    <property type="entry name" value="PurM N-terminal domain-like"/>
    <property type="match status" value="2"/>
</dbReference>
<dbReference type="Gene3D" id="3.90.650.10">
    <property type="entry name" value="PurM-like C-terminal domain"/>
    <property type="match status" value="2"/>
</dbReference>
<dbReference type="InterPro" id="IPR036921">
    <property type="entry name" value="PurM-like_N_sf"/>
</dbReference>
<dbReference type="CDD" id="cd01740">
    <property type="entry name" value="GATase1_FGAR_AT"/>
    <property type="match status" value="1"/>
</dbReference>
<dbReference type="FunFam" id="3.90.650.10:FF:000024">
    <property type="entry name" value="Phosphoribosylformylglycinamidine synthase"/>
    <property type="match status" value="1"/>
</dbReference>
<dbReference type="InterPro" id="IPR040707">
    <property type="entry name" value="FGAR-AT_N"/>
</dbReference>
<dbReference type="InterPro" id="IPR036676">
    <property type="entry name" value="PurM-like_C_sf"/>
</dbReference>
<evidence type="ECO:0000259" key="14">
    <source>
        <dbReference type="Pfam" id="PF02769"/>
    </source>
</evidence>
<feature type="region of interest" description="Disordered" evidence="13">
    <location>
        <begin position="1071"/>
        <end position="1094"/>
    </location>
</feature>
<feature type="domain" description="PurM-like C-terminal" evidence="14">
    <location>
        <begin position="965"/>
        <end position="1150"/>
    </location>
</feature>
<name>A0A5A8DZJ4_CAFRO</name>
<dbReference type="Proteomes" id="UP000325113">
    <property type="component" value="Unassembled WGS sequence"/>
</dbReference>
<evidence type="ECO:0000256" key="2">
    <source>
        <dbReference type="ARBA" id="ARBA00008608"/>
    </source>
</evidence>
<comment type="pathway">
    <text evidence="1">Purine metabolism; IMP biosynthesis via de novo pathway; 5-amino-1-(5-phospho-D-ribosyl)imidazole from N(2)-formyl-N(1)-(5-phospho-D-ribosyl)glycinamide: step 1/2.</text>
</comment>
<dbReference type="PROSITE" id="PS51273">
    <property type="entry name" value="GATASE_TYPE_1"/>
    <property type="match status" value="1"/>
</dbReference>
<evidence type="ECO:0000256" key="7">
    <source>
        <dbReference type="ARBA" id="ARBA00022755"/>
    </source>
</evidence>
<dbReference type="GO" id="GO:0046872">
    <property type="term" value="F:metal ion binding"/>
    <property type="evidence" value="ECO:0007669"/>
    <property type="project" value="UniProtKB-KW"/>
</dbReference>
<evidence type="ECO:0000259" key="16">
    <source>
        <dbReference type="Pfam" id="PF18076"/>
    </source>
</evidence>
<dbReference type="CDD" id="cd02204">
    <property type="entry name" value="PurL_repeat2"/>
    <property type="match status" value="1"/>
</dbReference>
<evidence type="ECO:0000256" key="6">
    <source>
        <dbReference type="ARBA" id="ARBA00022741"/>
    </source>
</evidence>
<dbReference type="SUPFAM" id="SSF82697">
    <property type="entry name" value="PurS-like"/>
    <property type="match status" value="1"/>
</dbReference>
<evidence type="ECO:0000256" key="4">
    <source>
        <dbReference type="ARBA" id="ARBA00022598"/>
    </source>
</evidence>
<evidence type="ECO:0000313" key="21">
    <source>
        <dbReference type="Proteomes" id="UP000325113"/>
    </source>
</evidence>
<evidence type="ECO:0000256" key="11">
    <source>
        <dbReference type="ARBA" id="ARBA00029823"/>
    </source>
</evidence>
<dbReference type="InterPro" id="IPR041609">
    <property type="entry name" value="PurL_linker"/>
</dbReference>
<dbReference type="Pfam" id="PF18076">
    <property type="entry name" value="FGAR-AT_N"/>
    <property type="match status" value="1"/>
</dbReference>
<keyword evidence="10" id="KW-0315">Glutamine amidotransferase</keyword>
<dbReference type="EMBL" id="VLTL01000012">
    <property type="protein sequence ID" value="KAA0170558.1"/>
    <property type="molecule type" value="Genomic_DNA"/>
</dbReference>